<organism evidence="1 2">
    <name type="scientific">Peribacillus loiseleuriae</name>
    <dbReference type="NCBI Taxonomy" id="1679170"/>
    <lineage>
        <taxon>Bacteria</taxon>
        <taxon>Bacillati</taxon>
        <taxon>Bacillota</taxon>
        <taxon>Bacilli</taxon>
        <taxon>Bacillales</taxon>
        <taxon>Bacillaceae</taxon>
        <taxon>Peribacillus</taxon>
    </lineage>
</organism>
<protein>
    <submittedName>
        <fullName evidence="1">Hydrolase</fullName>
    </submittedName>
</protein>
<comment type="caution">
    <text evidence="1">The sequence shown here is derived from an EMBL/GenBank/DDBJ whole genome shotgun (WGS) entry which is preliminary data.</text>
</comment>
<dbReference type="Proteomes" id="UP000037146">
    <property type="component" value="Unassembled WGS sequence"/>
</dbReference>
<dbReference type="OrthoDB" id="2706506at2"/>
<reference evidence="2" key="1">
    <citation type="submission" date="2015-07" db="EMBL/GenBank/DDBJ databases">
        <title>Genome sequencing project for genomic taxonomy and phylogenomics of Bacillus-like bacteria.</title>
        <authorList>
            <person name="Liu B."/>
            <person name="Wang J."/>
            <person name="Zhu Y."/>
            <person name="Liu G."/>
            <person name="Chen Q."/>
            <person name="Chen Z."/>
            <person name="Lan J."/>
            <person name="Che J."/>
            <person name="Ge C."/>
            <person name="Shi H."/>
            <person name="Pan Z."/>
            <person name="Liu X."/>
        </authorList>
    </citation>
    <scope>NUCLEOTIDE SEQUENCE [LARGE SCALE GENOMIC DNA]</scope>
    <source>
        <strain evidence="2">FJAT-27997</strain>
    </source>
</reference>
<accession>A0A0K9GYD2</accession>
<dbReference type="GO" id="GO:0016787">
    <property type="term" value="F:hydrolase activity"/>
    <property type="evidence" value="ECO:0007669"/>
    <property type="project" value="UniProtKB-KW"/>
</dbReference>
<sequence>MAENRKTYYVWLPNGQIFQDSESSPWNYKIEANDDEIKQLREYFDQNYSTDIGNFYRAHIPFLEYHHDPGNDAYDKTLHQVYELIYKLGNAEARNHIENMEILSSMPRETGEDY</sequence>
<gene>
    <name evidence="1" type="ORF">AC625_20375</name>
</gene>
<proteinExistence type="predicted"/>
<dbReference type="EMBL" id="LFZW01000001">
    <property type="protein sequence ID" value="KMY51610.1"/>
    <property type="molecule type" value="Genomic_DNA"/>
</dbReference>
<dbReference type="AlphaFoldDB" id="A0A0K9GYD2"/>
<evidence type="ECO:0000313" key="1">
    <source>
        <dbReference type="EMBL" id="KMY51610.1"/>
    </source>
</evidence>
<keyword evidence="2" id="KW-1185">Reference proteome</keyword>
<dbReference type="PATRIC" id="fig|1679170.3.peg.4624"/>
<keyword evidence="1" id="KW-0378">Hydrolase</keyword>
<dbReference type="STRING" id="1679170.AC625_20375"/>
<name>A0A0K9GYD2_9BACI</name>
<dbReference type="RefSeq" id="WP_049682962.1">
    <property type="nucleotide sequence ID" value="NZ_LFZW01000001.1"/>
</dbReference>
<evidence type="ECO:0000313" key="2">
    <source>
        <dbReference type="Proteomes" id="UP000037146"/>
    </source>
</evidence>